<dbReference type="InterPro" id="IPR019888">
    <property type="entry name" value="Tscrpt_reg_AsnC-like"/>
</dbReference>
<evidence type="ECO:0000256" key="1">
    <source>
        <dbReference type="ARBA" id="ARBA00023015"/>
    </source>
</evidence>
<feature type="domain" description="HTH asnC-type" evidence="4">
    <location>
        <begin position="1"/>
        <end position="62"/>
    </location>
</feature>
<dbReference type="SMART" id="SM00344">
    <property type="entry name" value="HTH_ASNC"/>
    <property type="match status" value="1"/>
</dbReference>
<protein>
    <submittedName>
        <fullName evidence="5">Lrp/AsnC family transcriptional regulator</fullName>
    </submittedName>
</protein>
<keyword evidence="2" id="KW-0238">DNA-binding</keyword>
<keyword evidence="6" id="KW-1185">Reference proteome</keyword>
<reference evidence="5 6" key="1">
    <citation type="submission" date="2020-11" db="EMBL/GenBank/DDBJ databases">
        <title>Description of Pontivivens ytuae sp. nov. isolated from deep sea sediment of Mariana Trench.</title>
        <authorList>
            <person name="Wang Z."/>
            <person name="Sun Q.-L."/>
            <person name="Xu X.-D."/>
            <person name="Tang Y.-Z."/>
            <person name="Zhang J."/>
        </authorList>
    </citation>
    <scope>NUCLEOTIDE SEQUENCE [LARGE SCALE GENOMIC DNA]</scope>
    <source>
        <strain evidence="5 6">MT2928</strain>
    </source>
</reference>
<evidence type="ECO:0000256" key="3">
    <source>
        <dbReference type="ARBA" id="ARBA00023163"/>
    </source>
</evidence>
<dbReference type="AlphaFoldDB" id="A0A7S9LNT1"/>
<dbReference type="Proteomes" id="UP000594800">
    <property type="component" value="Chromosome"/>
</dbReference>
<keyword evidence="3" id="KW-0804">Transcription</keyword>
<dbReference type="PANTHER" id="PTHR30154">
    <property type="entry name" value="LEUCINE-RESPONSIVE REGULATORY PROTEIN"/>
    <property type="match status" value="1"/>
</dbReference>
<evidence type="ECO:0000256" key="2">
    <source>
        <dbReference type="ARBA" id="ARBA00023125"/>
    </source>
</evidence>
<dbReference type="InterPro" id="IPR036390">
    <property type="entry name" value="WH_DNA-bd_sf"/>
</dbReference>
<proteinExistence type="predicted"/>
<sequence length="161" mass="17299">MDEIDRRILAALVTDAGQSYAKLSEQVGLSPPAVHDRVKKLRASGAIKGVEARIDPAQVGKALLAFVHVDTIGWGKTPVMLALGDLPEVEEIHSVTGDTCMLLKVRVTDSPALEGLLARIYDIKGVQATRSYVALSTYLERPPQAGVTADLHVVQHPEELA</sequence>
<accession>A0A7S9LNT1</accession>
<dbReference type="RefSeq" id="WP_196101530.1">
    <property type="nucleotide sequence ID" value="NZ_CP064942.1"/>
</dbReference>
<dbReference type="SUPFAM" id="SSF46785">
    <property type="entry name" value="Winged helix' DNA-binding domain"/>
    <property type="match status" value="1"/>
</dbReference>
<dbReference type="PANTHER" id="PTHR30154:SF53">
    <property type="entry name" value="HTH-TYPE TRANSCRIPTIONAL REGULATOR LRPC"/>
    <property type="match status" value="1"/>
</dbReference>
<dbReference type="Pfam" id="PF13404">
    <property type="entry name" value="HTH_AsnC-type"/>
    <property type="match status" value="1"/>
</dbReference>
<dbReference type="GO" id="GO:0006355">
    <property type="term" value="P:regulation of DNA-templated transcription"/>
    <property type="evidence" value="ECO:0007669"/>
    <property type="project" value="UniProtKB-ARBA"/>
</dbReference>
<dbReference type="Gene3D" id="1.10.10.10">
    <property type="entry name" value="Winged helix-like DNA-binding domain superfamily/Winged helix DNA-binding domain"/>
    <property type="match status" value="1"/>
</dbReference>
<dbReference type="GO" id="GO:0043565">
    <property type="term" value="F:sequence-specific DNA binding"/>
    <property type="evidence" value="ECO:0007669"/>
    <property type="project" value="InterPro"/>
</dbReference>
<dbReference type="PROSITE" id="PS50956">
    <property type="entry name" value="HTH_ASNC_2"/>
    <property type="match status" value="1"/>
</dbReference>
<dbReference type="CDD" id="cd00090">
    <property type="entry name" value="HTH_ARSR"/>
    <property type="match status" value="1"/>
</dbReference>
<dbReference type="KEGG" id="poz:I0K15_10805"/>
<dbReference type="Gene3D" id="3.30.70.920">
    <property type="match status" value="1"/>
</dbReference>
<evidence type="ECO:0000259" key="4">
    <source>
        <dbReference type="PROSITE" id="PS50956"/>
    </source>
</evidence>
<name>A0A7S9LNT1_9RHOB</name>
<dbReference type="SUPFAM" id="SSF54909">
    <property type="entry name" value="Dimeric alpha+beta barrel"/>
    <property type="match status" value="1"/>
</dbReference>
<keyword evidence="1" id="KW-0805">Transcription regulation</keyword>
<dbReference type="InterPro" id="IPR011008">
    <property type="entry name" value="Dimeric_a/b-barrel"/>
</dbReference>
<dbReference type="Pfam" id="PF01037">
    <property type="entry name" value="AsnC_trans_reg"/>
    <property type="match status" value="1"/>
</dbReference>
<evidence type="ECO:0000313" key="5">
    <source>
        <dbReference type="EMBL" id="QPH52316.1"/>
    </source>
</evidence>
<dbReference type="GO" id="GO:0043200">
    <property type="term" value="P:response to amino acid"/>
    <property type="evidence" value="ECO:0007669"/>
    <property type="project" value="TreeGrafter"/>
</dbReference>
<evidence type="ECO:0000313" key="6">
    <source>
        <dbReference type="Proteomes" id="UP000594800"/>
    </source>
</evidence>
<dbReference type="InterPro" id="IPR011991">
    <property type="entry name" value="ArsR-like_HTH"/>
</dbReference>
<dbReference type="InterPro" id="IPR019887">
    <property type="entry name" value="Tscrpt_reg_AsnC/Lrp_C"/>
</dbReference>
<dbReference type="InterPro" id="IPR036388">
    <property type="entry name" value="WH-like_DNA-bd_sf"/>
</dbReference>
<gene>
    <name evidence="5" type="ORF">I0K15_10805</name>
</gene>
<dbReference type="InterPro" id="IPR000485">
    <property type="entry name" value="AsnC-type_HTH_dom"/>
</dbReference>
<dbReference type="EMBL" id="CP064942">
    <property type="protein sequence ID" value="QPH52316.1"/>
    <property type="molecule type" value="Genomic_DNA"/>
</dbReference>
<organism evidence="5 6">
    <name type="scientific">Pontivivens ytuae</name>
    <dbReference type="NCBI Taxonomy" id="2789856"/>
    <lineage>
        <taxon>Bacteria</taxon>
        <taxon>Pseudomonadati</taxon>
        <taxon>Pseudomonadota</taxon>
        <taxon>Alphaproteobacteria</taxon>
        <taxon>Rhodobacterales</taxon>
        <taxon>Paracoccaceae</taxon>
        <taxon>Pontivivens</taxon>
    </lineage>
</organism>
<dbReference type="GO" id="GO:0005829">
    <property type="term" value="C:cytosol"/>
    <property type="evidence" value="ECO:0007669"/>
    <property type="project" value="TreeGrafter"/>
</dbReference>
<dbReference type="PRINTS" id="PR00033">
    <property type="entry name" value="HTHASNC"/>
</dbReference>